<dbReference type="GO" id="GO:0050152">
    <property type="term" value="F:omega-amidase activity"/>
    <property type="evidence" value="ECO:0007669"/>
    <property type="project" value="TreeGrafter"/>
</dbReference>
<sequence length="247" mass="28048">MTTSKTSGEYALCSLLFETTPDYEKNLQTLLGLISETNDKSLIVAPEVCLTSYDYENMEVMLRFAPHATAALKKASRKKIIILTMLEEREGEVYNFAKVFYNGGVVYERAKAKLFRFGDEHKYMKEGSVDDFEIIEVDGIKIAVFICFELRFKELWCQSEGADVIAVSSWWGELRSEHFKILTQALALMNQCYVVASDSKNSECTRLSGIIDPQGKEQRNGNTPCLTQAYSKKEISLMRRYMDVGIG</sequence>
<dbReference type="GO" id="GO:0106008">
    <property type="term" value="F:2-oxoglutaramate amidase activity"/>
    <property type="evidence" value="ECO:0007669"/>
    <property type="project" value="TreeGrafter"/>
</dbReference>
<dbReference type="InterPro" id="IPR036526">
    <property type="entry name" value="C-N_Hydrolase_sf"/>
</dbReference>
<evidence type="ECO:0000313" key="2">
    <source>
        <dbReference type="EMBL" id="QOP44779.1"/>
    </source>
</evidence>
<dbReference type="Pfam" id="PF00795">
    <property type="entry name" value="CN_hydrolase"/>
    <property type="match status" value="1"/>
</dbReference>
<proteinExistence type="predicted"/>
<dbReference type="SUPFAM" id="SSF56317">
    <property type="entry name" value="Carbon-nitrogen hydrolase"/>
    <property type="match status" value="1"/>
</dbReference>
<name>A0A7M1B4X1_9BACT</name>
<dbReference type="InterPro" id="IPR052737">
    <property type="entry name" value="Omega-amidase_YafV"/>
</dbReference>
<dbReference type="AlphaFoldDB" id="A0A7M1B4X1"/>
<keyword evidence="3" id="KW-1185">Reference proteome</keyword>
<dbReference type="CDD" id="cd07197">
    <property type="entry name" value="nitrilase"/>
    <property type="match status" value="1"/>
</dbReference>
<feature type="domain" description="CN hydrolase" evidence="1">
    <location>
        <begin position="8"/>
        <end position="237"/>
    </location>
</feature>
<dbReference type="InterPro" id="IPR003010">
    <property type="entry name" value="C-N_Hydrolase"/>
</dbReference>
<protein>
    <submittedName>
        <fullName evidence="2">Carbon-nitrogen hydrolase family protein</fullName>
    </submittedName>
</protein>
<dbReference type="RefSeq" id="WP_193110935.1">
    <property type="nucleotide sequence ID" value="NZ_CP041406.1"/>
</dbReference>
<dbReference type="PANTHER" id="PTHR47799:SF1">
    <property type="entry name" value="OMEGA-AMIDASE YAFV"/>
    <property type="match status" value="1"/>
</dbReference>
<dbReference type="PROSITE" id="PS50263">
    <property type="entry name" value="CN_HYDROLASE"/>
    <property type="match status" value="1"/>
</dbReference>
<dbReference type="Proteomes" id="UP000593580">
    <property type="component" value="Chromosome"/>
</dbReference>
<keyword evidence="2" id="KW-0378">Hydrolase</keyword>
<accession>A0A7M1B4X1</accession>
<reference evidence="2 3" key="1">
    <citation type="submission" date="2019-07" db="EMBL/GenBank/DDBJ databases">
        <title>Sulfurimonas paralvinellae sp. nov., a novel mesophilic, hydrogen- and sulfur-oxidizing chemolithoautotroph within the Epsilonproteo- bacteria isolated from a deep-sea hydrothermal vent polychaete nest, reclassification of Thiomicrospira denitrificans as Sulfurimonas denitrificans comb. nov. and emended description of the genus Sulfurimonas.</title>
        <authorList>
            <person name="Wang S."/>
            <person name="Jiang L."/>
            <person name="Shao Z."/>
        </authorList>
    </citation>
    <scope>NUCLEOTIDE SEQUENCE [LARGE SCALE GENOMIC DNA]</scope>
    <source>
        <strain evidence="2 3">GO25</strain>
    </source>
</reference>
<dbReference type="KEGG" id="spal:FM071_00060"/>
<dbReference type="Gene3D" id="3.60.110.10">
    <property type="entry name" value="Carbon-nitrogen hydrolase"/>
    <property type="match status" value="1"/>
</dbReference>
<evidence type="ECO:0000259" key="1">
    <source>
        <dbReference type="PROSITE" id="PS50263"/>
    </source>
</evidence>
<dbReference type="PANTHER" id="PTHR47799">
    <property type="entry name" value="OMEGA-AMIDASE YAFV"/>
    <property type="match status" value="1"/>
</dbReference>
<gene>
    <name evidence="2" type="ORF">FM071_00060</name>
</gene>
<evidence type="ECO:0000313" key="3">
    <source>
        <dbReference type="Proteomes" id="UP000593580"/>
    </source>
</evidence>
<dbReference type="EMBL" id="CP041406">
    <property type="protein sequence ID" value="QOP44779.1"/>
    <property type="molecule type" value="Genomic_DNA"/>
</dbReference>
<organism evidence="2 3">
    <name type="scientific">Sulfurimonas paralvinellae</name>
    <dbReference type="NCBI Taxonomy" id="317658"/>
    <lineage>
        <taxon>Bacteria</taxon>
        <taxon>Pseudomonadati</taxon>
        <taxon>Campylobacterota</taxon>
        <taxon>Epsilonproteobacteria</taxon>
        <taxon>Campylobacterales</taxon>
        <taxon>Sulfurimonadaceae</taxon>
        <taxon>Sulfurimonas</taxon>
    </lineage>
</organism>